<organism evidence="6">
    <name type="scientific">Francisella tularensis</name>
    <dbReference type="NCBI Taxonomy" id="263"/>
    <lineage>
        <taxon>Bacteria</taxon>
        <taxon>Pseudomonadati</taxon>
        <taxon>Pseudomonadota</taxon>
        <taxon>Gammaproteobacteria</taxon>
        <taxon>Thiotrichales</taxon>
        <taxon>Francisellaceae</taxon>
        <taxon>Francisella</taxon>
    </lineage>
</organism>
<comment type="cofactor">
    <cofactor evidence="1">
        <name>Mg(2+)</name>
        <dbReference type="ChEBI" id="CHEBI:18420"/>
    </cofactor>
</comment>
<name>A0A6B0K7W4_FRATU</name>
<gene>
    <name evidence="5" type="ORF">FNB10_03180</name>
    <name evidence="6" type="ORF">FND40_03085</name>
</gene>
<sequence length="125" mass="14262">MIKTSALVCVRDNKILLVRVRDNTVWYFPGGKIDAGESPLQAIIRELNEELNIQMQQTELDYLGEVVTDNHDRTDIISVHCYAGEITQRIIPAAEISAIKWFDLDDTKFMAPAVIESIARWFKNP</sequence>
<reference evidence="6" key="1">
    <citation type="submission" date="2019-06" db="EMBL/GenBank/DDBJ databases">
        <title>Phylogeography and genetic diversity of Francisella tularensis subsp. holarctica in France (1947-2018).</title>
        <authorList>
            <person name="Kevin M."/>
            <person name="Madani N."/>
            <person name="Maurin M."/>
        </authorList>
    </citation>
    <scope>NUCLEOTIDE SEQUENCE</scope>
    <source>
        <strain evidence="5">10-1635/5</strain>
        <strain evidence="6">93-11516</strain>
    </source>
</reference>
<dbReference type="InterPro" id="IPR020084">
    <property type="entry name" value="NUDIX_hydrolase_CS"/>
</dbReference>
<dbReference type="PRINTS" id="PR00502">
    <property type="entry name" value="NUDIXFAMILY"/>
</dbReference>
<dbReference type="PANTHER" id="PTHR43046:SF14">
    <property type="entry name" value="MUTT_NUDIX FAMILY PROTEIN"/>
    <property type="match status" value="1"/>
</dbReference>
<dbReference type="AlphaFoldDB" id="A0A6B0K7W4"/>
<comment type="caution">
    <text evidence="6">The sequence shown here is derived from an EMBL/GenBank/DDBJ whole genome shotgun (WGS) entry which is preliminary data.</text>
</comment>
<dbReference type="PANTHER" id="PTHR43046">
    <property type="entry name" value="GDP-MANNOSE MANNOSYL HYDROLASE"/>
    <property type="match status" value="1"/>
</dbReference>
<dbReference type="InterPro" id="IPR020476">
    <property type="entry name" value="Nudix_hydrolase"/>
</dbReference>
<dbReference type="PROSITE" id="PS51462">
    <property type="entry name" value="NUDIX"/>
    <property type="match status" value="1"/>
</dbReference>
<evidence type="ECO:0000313" key="6">
    <source>
        <dbReference type="EMBL" id="MXB13314.1"/>
    </source>
</evidence>
<dbReference type="SUPFAM" id="SSF55811">
    <property type="entry name" value="Nudix"/>
    <property type="match status" value="1"/>
</dbReference>
<dbReference type="EMBL" id="VJIQ01000013">
    <property type="protein sequence ID" value="MXB13314.1"/>
    <property type="molecule type" value="Genomic_DNA"/>
</dbReference>
<keyword evidence="2 3" id="KW-0378">Hydrolase</keyword>
<evidence type="ECO:0000259" key="4">
    <source>
        <dbReference type="PROSITE" id="PS51462"/>
    </source>
</evidence>
<dbReference type="CDD" id="cd04690">
    <property type="entry name" value="NUDIX_Hydrolase"/>
    <property type="match status" value="1"/>
</dbReference>
<evidence type="ECO:0000256" key="1">
    <source>
        <dbReference type="ARBA" id="ARBA00001946"/>
    </source>
</evidence>
<dbReference type="EMBL" id="VJDK01000013">
    <property type="protein sequence ID" value="MWY74150.1"/>
    <property type="molecule type" value="Genomic_DNA"/>
</dbReference>
<evidence type="ECO:0000256" key="3">
    <source>
        <dbReference type="RuleBase" id="RU003476"/>
    </source>
</evidence>
<proteinExistence type="inferred from homology"/>
<feature type="domain" description="Nudix hydrolase" evidence="4">
    <location>
        <begin position="1"/>
        <end position="124"/>
    </location>
</feature>
<dbReference type="InterPro" id="IPR015797">
    <property type="entry name" value="NUDIX_hydrolase-like_dom_sf"/>
</dbReference>
<dbReference type="Gene3D" id="3.90.79.10">
    <property type="entry name" value="Nucleoside Triphosphate Pyrophosphohydrolase"/>
    <property type="match status" value="1"/>
</dbReference>
<evidence type="ECO:0000256" key="2">
    <source>
        <dbReference type="ARBA" id="ARBA00022801"/>
    </source>
</evidence>
<dbReference type="PROSITE" id="PS00893">
    <property type="entry name" value="NUDIX_BOX"/>
    <property type="match status" value="1"/>
</dbReference>
<comment type="similarity">
    <text evidence="3">Belongs to the Nudix hydrolase family.</text>
</comment>
<evidence type="ECO:0000313" key="5">
    <source>
        <dbReference type="EMBL" id="MWY74150.1"/>
    </source>
</evidence>
<dbReference type="Pfam" id="PF00293">
    <property type="entry name" value="NUDIX"/>
    <property type="match status" value="1"/>
</dbReference>
<dbReference type="RefSeq" id="WP_010030897.1">
    <property type="nucleotide sequence ID" value="NZ_CP025778.1"/>
</dbReference>
<protein>
    <submittedName>
        <fullName evidence="6">NUDIX domain-containing protein</fullName>
    </submittedName>
</protein>
<accession>A0A6B0K7W4</accession>
<dbReference type="InterPro" id="IPR000086">
    <property type="entry name" value="NUDIX_hydrolase_dom"/>
</dbReference>
<dbReference type="GO" id="GO:0016787">
    <property type="term" value="F:hydrolase activity"/>
    <property type="evidence" value="ECO:0007669"/>
    <property type="project" value="UniProtKB-KW"/>
</dbReference>